<name>A0ACB8YZT7_CICIN</name>
<reference evidence="2" key="1">
    <citation type="journal article" date="2022" name="Mol. Ecol. Resour.">
        <title>The genomes of chicory, endive, great burdock and yacon provide insights into Asteraceae palaeo-polyploidization history and plant inulin production.</title>
        <authorList>
            <person name="Fan W."/>
            <person name="Wang S."/>
            <person name="Wang H."/>
            <person name="Wang A."/>
            <person name="Jiang F."/>
            <person name="Liu H."/>
            <person name="Zhao H."/>
            <person name="Xu D."/>
            <person name="Zhang Y."/>
        </authorList>
    </citation>
    <scope>NUCLEOTIDE SEQUENCE [LARGE SCALE GENOMIC DNA]</scope>
    <source>
        <strain evidence="2">cv. Punajuju</strain>
    </source>
</reference>
<accession>A0ACB8YZT7</accession>
<protein>
    <submittedName>
        <fullName evidence="1">Uncharacterized protein</fullName>
    </submittedName>
</protein>
<gene>
    <name evidence="1" type="ORF">L2E82_49027</name>
</gene>
<keyword evidence="2" id="KW-1185">Reference proteome</keyword>
<evidence type="ECO:0000313" key="1">
    <source>
        <dbReference type="EMBL" id="KAI3690818.1"/>
    </source>
</evidence>
<comment type="caution">
    <text evidence="1">The sequence shown here is derived from an EMBL/GenBank/DDBJ whole genome shotgun (WGS) entry which is preliminary data.</text>
</comment>
<sequence length="86" mass="9871">MQPSQLSFYISKFEIHSHLSVSSFLNLESPPEYSRSPITAIVGAITDCLHLNIFRRIYLHFFIDCFCTTARAFGESKYCCGRCLKI</sequence>
<organism evidence="1 2">
    <name type="scientific">Cichorium intybus</name>
    <name type="common">Chicory</name>
    <dbReference type="NCBI Taxonomy" id="13427"/>
    <lineage>
        <taxon>Eukaryota</taxon>
        <taxon>Viridiplantae</taxon>
        <taxon>Streptophyta</taxon>
        <taxon>Embryophyta</taxon>
        <taxon>Tracheophyta</taxon>
        <taxon>Spermatophyta</taxon>
        <taxon>Magnoliopsida</taxon>
        <taxon>eudicotyledons</taxon>
        <taxon>Gunneridae</taxon>
        <taxon>Pentapetalae</taxon>
        <taxon>asterids</taxon>
        <taxon>campanulids</taxon>
        <taxon>Asterales</taxon>
        <taxon>Asteraceae</taxon>
        <taxon>Cichorioideae</taxon>
        <taxon>Cichorieae</taxon>
        <taxon>Cichoriinae</taxon>
        <taxon>Cichorium</taxon>
    </lineage>
</organism>
<proteinExistence type="predicted"/>
<dbReference type="EMBL" id="CM042017">
    <property type="protein sequence ID" value="KAI3690818.1"/>
    <property type="molecule type" value="Genomic_DNA"/>
</dbReference>
<evidence type="ECO:0000313" key="2">
    <source>
        <dbReference type="Proteomes" id="UP001055811"/>
    </source>
</evidence>
<dbReference type="Proteomes" id="UP001055811">
    <property type="component" value="Linkage Group LG09"/>
</dbReference>
<reference evidence="1 2" key="2">
    <citation type="journal article" date="2022" name="Mol. Ecol. Resour.">
        <title>The genomes of chicory, endive, great burdock and yacon provide insights into Asteraceae paleo-polyploidization history and plant inulin production.</title>
        <authorList>
            <person name="Fan W."/>
            <person name="Wang S."/>
            <person name="Wang H."/>
            <person name="Wang A."/>
            <person name="Jiang F."/>
            <person name="Liu H."/>
            <person name="Zhao H."/>
            <person name="Xu D."/>
            <person name="Zhang Y."/>
        </authorList>
    </citation>
    <scope>NUCLEOTIDE SEQUENCE [LARGE SCALE GENOMIC DNA]</scope>
    <source>
        <strain evidence="2">cv. Punajuju</strain>
        <tissue evidence="1">Leaves</tissue>
    </source>
</reference>